<organism evidence="3 4">
    <name type="scientific">Variovorax dokdonensis</name>
    <dbReference type="NCBI Taxonomy" id="344883"/>
    <lineage>
        <taxon>Bacteria</taxon>
        <taxon>Pseudomonadati</taxon>
        <taxon>Pseudomonadota</taxon>
        <taxon>Betaproteobacteria</taxon>
        <taxon>Burkholderiales</taxon>
        <taxon>Comamonadaceae</taxon>
        <taxon>Variovorax</taxon>
    </lineage>
</organism>
<dbReference type="RefSeq" id="WP_286660174.1">
    <property type="nucleotide sequence ID" value="NZ_JASZYV010000002.1"/>
</dbReference>
<sequence>MLEQAGLVGAALLMGLAGGPHCVAMCGAPAAGVIRLVRAPSQAGAAGAVHAGAASHTALLFHAGRLASYAAAGAAVAGVMQALDLAGQRVSALQPLMVLLHATVLAWGLILLVKARQPAWAHGIGHSLMRRLQAQQAPVRNALVAGGAWVLMPCGLLYSALALASLGNGPAQGGMVMLAFGVPGALALASSGWLYQRLRARMAPGHERWFARAAGAMLVLLALDALWMDIGHQWAEWCA</sequence>
<feature type="transmembrane region" description="Helical" evidence="1">
    <location>
        <begin position="175"/>
        <end position="195"/>
    </location>
</feature>
<evidence type="ECO:0000313" key="4">
    <source>
        <dbReference type="Proteomes" id="UP001174908"/>
    </source>
</evidence>
<keyword evidence="1" id="KW-0472">Membrane</keyword>
<protein>
    <submittedName>
        <fullName evidence="3">Sulfite exporter TauE/SafE family protein</fullName>
    </submittedName>
</protein>
<dbReference type="PANTHER" id="PTHR42208:SF1">
    <property type="entry name" value="HEAVY METAL TRANSPORTER"/>
    <property type="match status" value="1"/>
</dbReference>
<evidence type="ECO:0000256" key="1">
    <source>
        <dbReference type="SAM" id="Phobius"/>
    </source>
</evidence>
<dbReference type="Pfam" id="PF13386">
    <property type="entry name" value="DsbD_2"/>
    <property type="match status" value="1"/>
</dbReference>
<keyword evidence="4" id="KW-1185">Reference proteome</keyword>
<dbReference type="Proteomes" id="UP001174908">
    <property type="component" value="Unassembled WGS sequence"/>
</dbReference>
<feature type="transmembrane region" description="Helical" evidence="1">
    <location>
        <begin position="209"/>
        <end position="227"/>
    </location>
</feature>
<reference evidence="3" key="1">
    <citation type="submission" date="2023-06" db="EMBL/GenBank/DDBJ databases">
        <authorList>
            <person name="Jiang Y."/>
            <person name="Liu Q."/>
        </authorList>
    </citation>
    <scope>NUCLEOTIDE SEQUENCE</scope>
    <source>
        <strain evidence="3">CGMCC 1.12089</strain>
    </source>
</reference>
<dbReference type="EMBL" id="JASZYV010000002">
    <property type="protein sequence ID" value="MDM0045070.1"/>
    <property type="molecule type" value="Genomic_DNA"/>
</dbReference>
<dbReference type="InterPro" id="IPR039447">
    <property type="entry name" value="UreH-like_TM_dom"/>
</dbReference>
<accession>A0ABT7NAZ6</accession>
<feature type="transmembrane region" description="Helical" evidence="1">
    <location>
        <begin position="139"/>
        <end position="163"/>
    </location>
</feature>
<proteinExistence type="predicted"/>
<keyword evidence="1" id="KW-0812">Transmembrane</keyword>
<evidence type="ECO:0000313" key="3">
    <source>
        <dbReference type="EMBL" id="MDM0045070.1"/>
    </source>
</evidence>
<evidence type="ECO:0000259" key="2">
    <source>
        <dbReference type="Pfam" id="PF13386"/>
    </source>
</evidence>
<name>A0ABT7NAZ6_9BURK</name>
<feature type="domain" description="Urease accessory protein UreH-like transmembrane" evidence="2">
    <location>
        <begin position="10"/>
        <end position="221"/>
    </location>
</feature>
<keyword evidence="1" id="KW-1133">Transmembrane helix</keyword>
<dbReference type="PANTHER" id="PTHR42208">
    <property type="entry name" value="HEAVY METAL TRANSPORTER-RELATED"/>
    <property type="match status" value="1"/>
</dbReference>
<gene>
    <name evidence="3" type="ORF">QTH91_11305</name>
</gene>
<feature type="transmembrane region" description="Helical" evidence="1">
    <location>
        <begin position="92"/>
        <end position="113"/>
    </location>
</feature>
<comment type="caution">
    <text evidence="3">The sequence shown here is derived from an EMBL/GenBank/DDBJ whole genome shotgun (WGS) entry which is preliminary data.</text>
</comment>